<dbReference type="SUPFAM" id="SSF53850">
    <property type="entry name" value="Periplasmic binding protein-like II"/>
    <property type="match status" value="1"/>
</dbReference>
<dbReference type="NCBIfam" id="TIGR00254">
    <property type="entry name" value="GGDEF"/>
    <property type="match status" value="1"/>
</dbReference>
<keyword evidence="1" id="KW-1133">Transmembrane helix</keyword>
<dbReference type="CDD" id="cd01948">
    <property type="entry name" value="EAL"/>
    <property type="match status" value="1"/>
</dbReference>
<dbReference type="InterPro" id="IPR000700">
    <property type="entry name" value="PAS-assoc_C"/>
</dbReference>
<feature type="domain" description="PAS" evidence="2">
    <location>
        <begin position="335"/>
        <end position="382"/>
    </location>
</feature>
<dbReference type="PROSITE" id="PS50112">
    <property type="entry name" value="PAS"/>
    <property type="match status" value="1"/>
</dbReference>
<dbReference type="AlphaFoldDB" id="Q1JXT2"/>
<dbReference type="InterPro" id="IPR035919">
    <property type="entry name" value="EAL_sf"/>
</dbReference>
<name>Q1JXT2_DESA6</name>
<dbReference type="Pfam" id="PF00990">
    <property type="entry name" value="GGDEF"/>
    <property type="match status" value="1"/>
</dbReference>
<dbReference type="PROSITE" id="PS50887">
    <property type="entry name" value="GGDEF"/>
    <property type="match status" value="1"/>
</dbReference>
<dbReference type="CDD" id="cd01949">
    <property type="entry name" value="GGDEF"/>
    <property type="match status" value="1"/>
</dbReference>
<dbReference type="PROSITE" id="PS50113">
    <property type="entry name" value="PAC"/>
    <property type="match status" value="1"/>
</dbReference>
<evidence type="ECO:0000259" key="3">
    <source>
        <dbReference type="PROSITE" id="PS50113"/>
    </source>
</evidence>
<evidence type="ECO:0000259" key="5">
    <source>
        <dbReference type="PROSITE" id="PS50887"/>
    </source>
</evidence>
<feature type="domain" description="GGDEF" evidence="5">
    <location>
        <begin position="468"/>
        <end position="601"/>
    </location>
</feature>
<proteinExistence type="predicted"/>
<dbReference type="InterPro" id="IPR001633">
    <property type="entry name" value="EAL_dom"/>
</dbReference>
<dbReference type="PANTHER" id="PTHR44757">
    <property type="entry name" value="DIGUANYLATE CYCLASE DGCP"/>
    <property type="match status" value="1"/>
</dbReference>
<accession>Q1JXT2</accession>
<dbReference type="SMART" id="SM00052">
    <property type="entry name" value="EAL"/>
    <property type="match status" value="1"/>
</dbReference>
<feature type="domain" description="PAC" evidence="3">
    <location>
        <begin position="384"/>
        <end position="436"/>
    </location>
</feature>
<dbReference type="SMART" id="SM00062">
    <property type="entry name" value="PBPb"/>
    <property type="match status" value="1"/>
</dbReference>
<dbReference type="InterPro" id="IPR000160">
    <property type="entry name" value="GGDEF_dom"/>
</dbReference>
<reference evidence="6" key="2">
    <citation type="submission" date="2006-05" db="EMBL/GenBank/DDBJ databases">
        <title>Sequencing of the draft genome and assembly of Desulfuromonas acetoxidans DSM 684.</title>
        <authorList>
            <consortium name="US DOE Joint Genome Institute (JGI-PGF)"/>
            <person name="Copeland A."/>
            <person name="Lucas S."/>
            <person name="Lapidus A."/>
            <person name="Barry K."/>
            <person name="Detter J.C."/>
            <person name="Glavina del Rio T."/>
            <person name="Hammon N."/>
            <person name="Israni S."/>
            <person name="Dalin E."/>
            <person name="Tice H."/>
            <person name="Bruce D."/>
            <person name="Pitluck S."/>
            <person name="Richardson P."/>
        </authorList>
    </citation>
    <scope>NUCLEOTIDE SEQUENCE [LARGE SCALE GENOMIC DNA]</scope>
    <source>
        <strain evidence="6">DSM 684</strain>
    </source>
</reference>
<evidence type="ECO:0000259" key="2">
    <source>
        <dbReference type="PROSITE" id="PS50112"/>
    </source>
</evidence>
<feature type="domain" description="EAL" evidence="4">
    <location>
        <begin position="610"/>
        <end position="864"/>
    </location>
</feature>
<protein>
    <submittedName>
        <fullName evidence="6">Diguanylate cyclase/phosphodiesterase with PAS/PAC sensor(S)</fullName>
    </submittedName>
</protein>
<dbReference type="RefSeq" id="WP_006001638.1">
    <property type="nucleotide sequence ID" value="NZ_AAEW02000014.1"/>
</dbReference>
<sequence>MNRVRGFLHSAWLVLVVGFLSVPAGVWAQPETSSSNASRLIRVGLYDNPPKICRDTTGRPSGLFIDLLENMARSEGWQLEYVDCTWNDCLDKLQSGDIDLMPDVARTAARAQRFDFHTIPVVHSWSSLWSHKKIEISDWMDLKGKRIAILSGAVQQDALIRILNGFSIPFEQVPVNSMAEGFQAVVSGDADVTVANSFFGGIYGRRYGLRENPVIFDPSSLFYATTKGHNTAVLNRIDDYLSQWRSEQGSIYYQSLKQAMSRPPAPVLPRQWLRALISGAVLLLFLLIITALLRWQVRRKTEELRRFKQRFEYLQKASPVVLFNLALPTGRAPEVLWVSDNITRLFGFTPEQTYQPGWWQSIIHPGDLQQLEANMRSMPKIGHGSVEYRLYDNDGTLRYVREELQFLPATATSPAQVVGSWNDITTSREQQDQLSFLTHYDPLTQLPNRTLLHLQLQDALAHIETGQDQLAILNLDLDHFKKINETFGFDFGDKILRQTAGRLKHLLRLEDSIARMGADEFVIIIQGENIAELASSISRRILHRLGTPLNIEDQELIVTTSVGISLFPEDGADPETLLKNAEIARYAAKRQGRNRLHFFSSQLSDNVRENLVMESALRNAIERKELVLHYQPQLDLNSGDLVGVEALVRWQRPEIGLVPPGLFIPLAEEIGLINDIGLWVLEEACRQTIDWDRQGYHVPRMAVNLAVQQIESGHLPQQVLQILQYTGLPAQRLELEVTESAIMIEPKKAADALLEFQSMGIRLAIDDFGTGYSSLAYLKRLPLDRLKIDRSFVMDIGTNAGDDIISRAIINLSNSLGMDTVAEGIENTDQLEFLRREGCEIGQGYLFSKPLPADAVMAFMDKNPSDWS</sequence>
<dbReference type="PROSITE" id="PS50883">
    <property type="entry name" value="EAL"/>
    <property type="match status" value="1"/>
</dbReference>
<reference evidence="6" key="1">
    <citation type="submission" date="2006-05" db="EMBL/GenBank/DDBJ databases">
        <title>Annotation of the draft genome assembly of Desulfuromonas acetoxidans DSM 684.</title>
        <authorList>
            <consortium name="US DOE Joint Genome Institute (JGI-ORNL)"/>
            <person name="Larimer F."/>
            <person name="Land M."/>
            <person name="Hauser L."/>
        </authorList>
    </citation>
    <scope>NUCLEOTIDE SEQUENCE [LARGE SCALE GENOMIC DNA]</scope>
    <source>
        <strain evidence="6">DSM 684</strain>
    </source>
</reference>
<dbReference type="Gene3D" id="3.30.70.270">
    <property type="match status" value="1"/>
</dbReference>
<dbReference type="CDD" id="cd00130">
    <property type="entry name" value="PAS"/>
    <property type="match status" value="1"/>
</dbReference>
<dbReference type="SUPFAM" id="SSF55073">
    <property type="entry name" value="Nucleotide cyclase"/>
    <property type="match status" value="1"/>
</dbReference>
<dbReference type="Gene3D" id="3.20.20.450">
    <property type="entry name" value="EAL domain"/>
    <property type="match status" value="1"/>
</dbReference>
<gene>
    <name evidence="6" type="ORF">Dace_1138</name>
</gene>
<dbReference type="InterPro" id="IPR001638">
    <property type="entry name" value="Solute-binding_3/MltF_N"/>
</dbReference>
<comment type="caution">
    <text evidence="6">The sequence shown here is derived from an EMBL/GenBank/DDBJ whole genome shotgun (WGS) entry which is preliminary data.</text>
</comment>
<keyword evidence="1" id="KW-0812">Transmembrane</keyword>
<dbReference type="Proteomes" id="UP000005695">
    <property type="component" value="Unassembled WGS sequence"/>
</dbReference>
<dbReference type="Gene3D" id="3.30.450.20">
    <property type="entry name" value="PAS domain"/>
    <property type="match status" value="1"/>
</dbReference>
<dbReference type="Pfam" id="PF08447">
    <property type="entry name" value="PAS_3"/>
    <property type="match status" value="1"/>
</dbReference>
<evidence type="ECO:0000259" key="4">
    <source>
        <dbReference type="PROSITE" id="PS50883"/>
    </source>
</evidence>
<keyword evidence="7" id="KW-1185">Reference proteome</keyword>
<dbReference type="InterPro" id="IPR000014">
    <property type="entry name" value="PAS"/>
</dbReference>
<dbReference type="InterPro" id="IPR035965">
    <property type="entry name" value="PAS-like_dom_sf"/>
</dbReference>
<keyword evidence="1" id="KW-0472">Membrane</keyword>
<dbReference type="Gene3D" id="3.40.190.10">
    <property type="entry name" value="Periplasmic binding protein-like II"/>
    <property type="match status" value="2"/>
</dbReference>
<dbReference type="SMART" id="SM00267">
    <property type="entry name" value="GGDEF"/>
    <property type="match status" value="1"/>
</dbReference>
<dbReference type="InterPro" id="IPR013655">
    <property type="entry name" value="PAS_fold_3"/>
</dbReference>
<organism evidence="6 7">
    <name type="scientific">Desulfuromonas acetoxidans (strain DSM 684 / 11070)</name>
    <dbReference type="NCBI Taxonomy" id="281689"/>
    <lineage>
        <taxon>Bacteria</taxon>
        <taxon>Pseudomonadati</taxon>
        <taxon>Thermodesulfobacteriota</taxon>
        <taxon>Desulfuromonadia</taxon>
        <taxon>Desulfuromonadales</taxon>
        <taxon>Desulfuromonadaceae</taxon>
        <taxon>Desulfuromonas</taxon>
    </lineage>
</organism>
<dbReference type="Pfam" id="PF00497">
    <property type="entry name" value="SBP_bac_3"/>
    <property type="match status" value="1"/>
</dbReference>
<feature type="transmembrane region" description="Helical" evidence="1">
    <location>
        <begin position="272"/>
        <end position="295"/>
    </location>
</feature>
<dbReference type="InterPro" id="IPR052155">
    <property type="entry name" value="Biofilm_reg_signaling"/>
</dbReference>
<dbReference type="SUPFAM" id="SSF141868">
    <property type="entry name" value="EAL domain-like"/>
    <property type="match status" value="1"/>
</dbReference>
<dbReference type="InterPro" id="IPR043128">
    <property type="entry name" value="Rev_trsase/Diguanyl_cyclase"/>
</dbReference>
<dbReference type="EMBL" id="AAEW02000014">
    <property type="protein sequence ID" value="EAT15061.1"/>
    <property type="molecule type" value="Genomic_DNA"/>
</dbReference>
<dbReference type="FunFam" id="3.20.20.450:FF:000001">
    <property type="entry name" value="Cyclic di-GMP phosphodiesterase yahA"/>
    <property type="match status" value="1"/>
</dbReference>
<dbReference type="Pfam" id="PF00563">
    <property type="entry name" value="EAL"/>
    <property type="match status" value="1"/>
</dbReference>
<dbReference type="SUPFAM" id="SSF55785">
    <property type="entry name" value="PYP-like sensor domain (PAS domain)"/>
    <property type="match status" value="1"/>
</dbReference>
<dbReference type="InterPro" id="IPR029787">
    <property type="entry name" value="Nucleotide_cyclase"/>
</dbReference>
<evidence type="ECO:0000313" key="6">
    <source>
        <dbReference type="EMBL" id="EAT15061.1"/>
    </source>
</evidence>
<evidence type="ECO:0000313" key="7">
    <source>
        <dbReference type="Proteomes" id="UP000005695"/>
    </source>
</evidence>
<dbReference type="PANTHER" id="PTHR44757:SF2">
    <property type="entry name" value="BIOFILM ARCHITECTURE MAINTENANCE PROTEIN MBAA"/>
    <property type="match status" value="1"/>
</dbReference>
<evidence type="ECO:0000256" key="1">
    <source>
        <dbReference type="SAM" id="Phobius"/>
    </source>
</evidence>